<gene>
    <name evidence="2" type="ORF">VNO77_27363</name>
</gene>
<sequence>MEKWNFQVAIIVMMKVYSFLHPRRLLIPPFLCCMLRLASIESIKQSQTMKLGNQFVPQTCLYSSKASDKQYLKARHSVIKNLLYEKAMSHDRNPPSALAEPLEIHNGIQLLHIVIPSSVQEASEESKYSFITSLDRLSNLQRTFICEHSCQIQCSVAEHLTIFDWNLIFLGRLSQIPISVLFSSSTIFANAGISSSNAATVGLLAFYLEGITFQRILVYTPFLEYLLLGSWLMLIGYYPIGHGPIPLLTASEMLQEVPPLRVRFSFSSTIPFLLGPPCDLQCDGNLLLSFWSLIRVQYPFNLTIQHLCLFSTLLLLVLSISLSRAFLSINLW</sequence>
<accession>A0AAN9KV75</accession>
<comment type="caution">
    <text evidence="2">The sequence shown here is derived from an EMBL/GenBank/DDBJ whole genome shotgun (WGS) entry which is preliminary data.</text>
</comment>
<organism evidence="2 3">
    <name type="scientific">Canavalia gladiata</name>
    <name type="common">Sword bean</name>
    <name type="synonym">Dolichos gladiatus</name>
    <dbReference type="NCBI Taxonomy" id="3824"/>
    <lineage>
        <taxon>Eukaryota</taxon>
        <taxon>Viridiplantae</taxon>
        <taxon>Streptophyta</taxon>
        <taxon>Embryophyta</taxon>
        <taxon>Tracheophyta</taxon>
        <taxon>Spermatophyta</taxon>
        <taxon>Magnoliopsida</taxon>
        <taxon>eudicotyledons</taxon>
        <taxon>Gunneridae</taxon>
        <taxon>Pentapetalae</taxon>
        <taxon>rosids</taxon>
        <taxon>fabids</taxon>
        <taxon>Fabales</taxon>
        <taxon>Fabaceae</taxon>
        <taxon>Papilionoideae</taxon>
        <taxon>50 kb inversion clade</taxon>
        <taxon>NPAAA clade</taxon>
        <taxon>indigoferoid/millettioid clade</taxon>
        <taxon>Phaseoleae</taxon>
        <taxon>Canavalia</taxon>
    </lineage>
</organism>
<keyword evidence="1" id="KW-0812">Transmembrane</keyword>
<keyword evidence="3" id="KW-1185">Reference proteome</keyword>
<feature type="transmembrane region" description="Helical" evidence="1">
    <location>
        <begin position="216"/>
        <end position="238"/>
    </location>
</feature>
<dbReference type="Proteomes" id="UP001367508">
    <property type="component" value="Unassembled WGS sequence"/>
</dbReference>
<reference evidence="2 3" key="1">
    <citation type="submission" date="2024-01" db="EMBL/GenBank/DDBJ databases">
        <title>The genomes of 5 underutilized Papilionoideae crops provide insights into root nodulation and disease resistanc.</title>
        <authorList>
            <person name="Jiang F."/>
        </authorList>
    </citation>
    <scope>NUCLEOTIDE SEQUENCE [LARGE SCALE GENOMIC DNA]</scope>
    <source>
        <strain evidence="2">LVBAO_FW01</strain>
        <tissue evidence="2">Leaves</tissue>
    </source>
</reference>
<evidence type="ECO:0000256" key="1">
    <source>
        <dbReference type="SAM" id="Phobius"/>
    </source>
</evidence>
<evidence type="ECO:0000313" key="2">
    <source>
        <dbReference type="EMBL" id="KAK7323866.1"/>
    </source>
</evidence>
<keyword evidence="1" id="KW-1133">Transmembrane helix</keyword>
<dbReference type="EMBL" id="JAYMYQ010000006">
    <property type="protein sequence ID" value="KAK7323866.1"/>
    <property type="molecule type" value="Genomic_DNA"/>
</dbReference>
<protein>
    <submittedName>
        <fullName evidence="2">Uncharacterized protein</fullName>
    </submittedName>
</protein>
<feature type="transmembrane region" description="Helical" evidence="1">
    <location>
        <begin position="187"/>
        <end position="209"/>
    </location>
</feature>
<evidence type="ECO:0000313" key="3">
    <source>
        <dbReference type="Proteomes" id="UP001367508"/>
    </source>
</evidence>
<feature type="transmembrane region" description="Helical" evidence="1">
    <location>
        <begin position="304"/>
        <end position="327"/>
    </location>
</feature>
<dbReference type="AlphaFoldDB" id="A0AAN9KV75"/>
<proteinExistence type="predicted"/>
<keyword evidence="1" id="KW-0472">Membrane</keyword>
<name>A0AAN9KV75_CANGL</name>